<feature type="transmembrane region" description="Helical" evidence="1">
    <location>
        <begin position="312"/>
        <end position="334"/>
    </location>
</feature>
<gene>
    <name evidence="4" type="ORF">JIN87_17900</name>
</gene>
<feature type="transmembrane region" description="Helical" evidence="1">
    <location>
        <begin position="444"/>
        <end position="462"/>
    </location>
</feature>
<feature type="domain" description="Inactive transglutaminase fused to 7 transmembrane helices" evidence="2">
    <location>
        <begin position="24"/>
        <end position="186"/>
    </location>
</feature>
<evidence type="ECO:0000313" key="5">
    <source>
        <dbReference type="Proteomes" id="UP000617628"/>
    </source>
</evidence>
<dbReference type="Proteomes" id="UP000617628">
    <property type="component" value="Unassembled WGS sequence"/>
</dbReference>
<dbReference type="InterPro" id="IPR025840">
    <property type="entry name" value="7TM_transglut"/>
</dbReference>
<evidence type="ECO:0000259" key="3">
    <source>
        <dbReference type="Pfam" id="PF14402"/>
    </source>
</evidence>
<feature type="transmembrane region" description="Helical" evidence="1">
    <location>
        <begin position="385"/>
        <end position="406"/>
    </location>
</feature>
<dbReference type="AlphaFoldDB" id="A0A934S064"/>
<evidence type="ECO:0000256" key="1">
    <source>
        <dbReference type="SAM" id="Phobius"/>
    </source>
</evidence>
<sequence length="510" mass="56734">MSSKSQLYIWVALLCILGLGRTLYKNQKLDFPLVPGVQEDVWILEAQIDFEARGDAVKVSFGLPAYTSGFEIIDESVASPGYGYYKSENDGVARAVWSARSKEGPQRLYYQISMVQRYEGREVGAGDRTIETIPPAFTEEPFLSAANTVVEAARSRSADSETYTREIIRRINEEEPSQNVRLLLGNSFRQVDRIELIHDLLSRGGVPSRIVKGLPLGDGRRHASMHRYIAIFDGSLWQLFNPQTGEMGFPEDLIIWGQHSLLDVEGGDNSKVTISMIKTSQSARVLALQGISSETTERLPLSLYALPIDVQAAFKLLLLIPIGAIVVVFIRNLIGLRTSGTFMPILIAMAFIETKLVTGLVIFTVVIALGLLIRSYLSRLNLLLVPRIAAVLIVVVCLMVIISIVGHNLGIEASMRVTLFPMIILAWTIERMSVLWDEQGAKEVYVQGGGSLLTAVLVYLVMTSEYIQFYTFMFPELLLVALALTLAIGTYSGYRLTELWRFEPLVKESE</sequence>
<dbReference type="Pfam" id="PF14400">
    <property type="entry name" value="Transglut_i_TM"/>
    <property type="match status" value="1"/>
</dbReference>
<keyword evidence="1" id="KW-1133">Transmembrane helix</keyword>
<keyword evidence="1" id="KW-0472">Membrane</keyword>
<name>A0A934S064_9BACT</name>
<dbReference type="Pfam" id="PF14402">
    <property type="entry name" value="7TM_transglut"/>
    <property type="match status" value="1"/>
</dbReference>
<dbReference type="RefSeq" id="WP_200356974.1">
    <property type="nucleotide sequence ID" value="NZ_JAENIL010000035.1"/>
</dbReference>
<evidence type="ECO:0000259" key="2">
    <source>
        <dbReference type="Pfam" id="PF14400"/>
    </source>
</evidence>
<dbReference type="EMBL" id="JAENIL010000035">
    <property type="protein sequence ID" value="MBK1878760.1"/>
    <property type="molecule type" value="Genomic_DNA"/>
</dbReference>
<protein>
    <submittedName>
        <fullName evidence="4">Inactive transglutaminase family protein</fullName>
    </submittedName>
</protein>
<proteinExistence type="predicted"/>
<evidence type="ECO:0000313" key="4">
    <source>
        <dbReference type="EMBL" id="MBK1878760.1"/>
    </source>
</evidence>
<dbReference type="InterPro" id="IPR025838">
    <property type="entry name" value="Transglut_i_TM"/>
</dbReference>
<accession>A0A934S064</accession>
<feature type="transmembrane region" description="Helical" evidence="1">
    <location>
        <begin position="7"/>
        <end position="24"/>
    </location>
</feature>
<feature type="transmembrane region" description="Helical" evidence="1">
    <location>
        <begin position="346"/>
        <end position="373"/>
    </location>
</feature>
<feature type="transmembrane region" description="Helical" evidence="1">
    <location>
        <begin position="474"/>
        <end position="494"/>
    </location>
</feature>
<feature type="transmembrane region" description="Helical" evidence="1">
    <location>
        <begin position="413"/>
        <end position="429"/>
    </location>
</feature>
<comment type="caution">
    <text evidence="4">The sequence shown here is derived from an EMBL/GenBank/DDBJ whole genome shotgun (WGS) entry which is preliminary data.</text>
</comment>
<keyword evidence="1" id="KW-0812">Transmembrane</keyword>
<organism evidence="4 5">
    <name type="scientific">Pelagicoccus mobilis</name>
    <dbReference type="NCBI Taxonomy" id="415221"/>
    <lineage>
        <taxon>Bacteria</taxon>
        <taxon>Pseudomonadati</taxon>
        <taxon>Verrucomicrobiota</taxon>
        <taxon>Opitutia</taxon>
        <taxon>Puniceicoccales</taxon>
        <taxon>Pelagicoccaceae</taxon>
        <taxon>Pelagicoccus</taxon>
    </lineage>
</organism>
<keyword evidence="5" id="KW-1185">Reference proteome</keyword>
<reference evidence="4" key="1">
    <citation type="submission" date="2021-01" db="EMBL/GenBank/DDBJ databases">
        <title>Modified the classification status of verrucomicrobia.</title>
        <authorList>
            <person name="Feng X."/>
        </authorList>
    </citation>
    <scope>NUCLEOTIDE SEQUENCE</scope>
    <source>
        <strain evidence="4">KCTC 13126</strain>
    </source>
</reference>
<feature type="domain" description="7 transmembrane helices usually fused to an inactive transglutaminase" evidence="3">
    <location>
        <begin position="260"/>
        <end position="505"/>
    </location>
</feature>